<dbReference type="Proteomes" id="UP000094313">
    <property type="component" value="Chromosome"/>
</dbReference>
<keyword evidence="2" id="KW-1185">Reference proteome</keyword>
<dbReference type="EMBL" id="CP017141">
    <property type="protein sequence ID" value="AOM80091.1"/>
    <property type="molecule type" value="Genomic_DNA"/>
</dbReference>
<dbReference type="KEGG" id="psty:BFS30_24770"/>
<reference evidence="1 2" key="1">
    <citation type="submission" date="2016-08" db="EMBL/GenBank/DDBJ databases">
        <authorList>
            <person name="Seilhamer J.J."/>
        </authorList>
    </citation>
    <scope>NUCLEOTIDE SEQUENCE [LARGE SCALE GENOMIC DNA]</scope>
    <source>
        <strain evidence="1 2">DX4</strain>
    </source>
</reference>
<proteinExistence type="predicted"/>
<evidence type="ECO:0000313" key="1">
    <source>
        <dbReference type="EMBL" id="AOM80091.1"/>
    </source>
</evidence>
<name>A0A1D7QN52_9SPHI</name>
<protein>
    <submittedName>
        <fullName evidence="1">Uncharacterized protein</fullName>
    </submittedName>
</protein>
<dbReference type="AlphaFoldDB" id="A0A1D7QN52"/>
<accession>A0A1D7QN52</accession>
<evidence type="ECO:0000313" key="2">
    <source>
        <dbReference type="Proteomes" id="UP000094313"/>
    </source>
</evidence>
<gene>
    <name evidence="1" type="ORF">BFS30_24770</name>
</gene>
<organism evidence="1 2">
    <name type="scientific">Pedobacter steynii</name>
    <dbReference type="NCBI Taxonomy" id="430522"/>
    <lineage>
        <taxon>Bacteria</taxon>
        <taxon>Pseudomonadati</taxon>
        <taxon>Bacteroidota</taxon>
        <taxon>Sphingobacteriia</taxon>
        <taxon>Sphingobacteriales</taxon>
        <taxon>Sphingobacteriaceae</taxon>
        <taxon>Pedobacter</taxon>
    </lineage>
</organism>
<sequence>MIVVAKSTAVTTMTYSLCKVEKLSKIKDKITSKEQAEVKINSKISEWKIINWFAMGFIN</sequence>